<keyword evidence="2" id="KW-0614">Plasmid</keyword>
<dbReference type="Proteomes" id="UP000264605">
    <property type="component" value="Plasmid unnamed1"/>
</dbReference>
<evidence type="ECO:0000313" key="3">
    <source>
        <dbReference type="EMBL" id="SFT40047.1"/>
    </source>
</evidence>
<dbReference type="RefSeq" id="WP_065978548.1">
    <property type="nucleotide sequence ID" value="NZ_CP032091.1"/>
</dbReference>
<feature type="chain" id="PRO_5042289886" description="DUF4426 domain-containing protein" evidence="1">
    <location>
        <begin position="21"/>
        <end position="139"/>
    </location>
</feature>
<protein>
    <recommendedName>
        <fullName evidence="6">DUF4426 domain-containing protein</fullName>
    </recommendedName>
</protein>
<organism evidence="2 5">
    <name type="scientific">Pseudoalteromonas lipolytica</name>
    <dbReference type="NCBI Taxonomy" id="570156"/>
    <lineage>
        <taxon>Bacteria</taxon>
        <taxon>Pseudomonadati</taxon>
        <taxon>Pseudomonadota</taxon>
        <taxon>Gammaproteobacteria</taxon>
        <taxon>Alteromonadales</taxon>
        <taxon>Pseudoalteromonadaceae</taxon>
        <taxon>Pseudoalteromonas</taxon>
    </lineage>
</organism>
<keyword evidence="1" id="KW-0732">Signal</keyword>
<keyword evidence="4" id="KW-1185">Reference proteome</keyword>
<dbReference type="AlphaFoldDB" id="A0AAD0S3P9"/>
<evidence type="ECO:0000313" key="4">
    <source>
        <dbReference type="Proteomes" id="UP000183805"/>
    </source>
</evidence>
<accession>A0AAD0S3P9</accession>
<proteinExistence type="predicted"/>
<dbReference type="GeneID" id="99507562"/>
<reference evidence="2 5" key="2">
    <citation type="submission" date="2018-08" db="EMBL/GenBank/DDBJ databases">
        <title>Draft genome sequence of Pseudoalteromonas donghaensis HJ51.</title>
        <authorList>
            <person name="Oh J."/>
            <person name="Roh D."/>
        </authorList>
    </citation>
    <scope>NUCLEOTIDE SEQUENCE [LARGE SCALE GENOMIC DNA]</scope>
    <source>
        <strain evidence="2 5">HJ51</strain>
        <plasmid evidence="2 5">unnamed1</plasmid>
    </source>
</reference>
<evidence type="ECO:0000313" key="5">
    <source>
        <dbReference type="Proteomes" id="UP000264605"/>
    </source>
</evidence>
<evidence type="ECO:0008006" key="6">
    <source>
        <dbReference type="Google" id="ProtNLM"/>
    </source>
</evidence>
<evidence type="ECO:0000313" key="2">
    <source>
        <dbReference type="EMBL" id="AXV67381.1"/>
    </source>
</evidence>
<dbReference type="KEGG" id="pdj:D0907_18925"/>
<dbReference type="Proteomes" id="UP000183805">
    <property type="component" value="Unassembled WGS sequence"/>
</dbReference>
<feature type="signal peptide" evidence="1">
    <location>
        <begin position="1"/>
        <end position="20"/>
    </location>
</feature>
<dbReference type="EMBL" id="CP032091">
    <property type="protein sequence ID" value="AXV67381.1"/>
    <property type="molecule type" value="Genomic_DNA"/>
</dbReference>
<name>A0AAD0S3P9_9GAMM</name>
<reference evidence="3 4" key="1">
    <citation type="submission" date="2016-10" db="EMBL/GenBank/DDBJ databases">
        <authorList>
            <person name="Varghese N."/>
            <person name="Submissions S."/>
        </authorList>
    </citation>
    <scope>NUCLEOTIDE SEQUENCE [LARGE SCALE GENOMIC DNA]</scope>
    <source>
        <strain evidence="3 4">CGMCC 1.8499</strain>
    </source>
</reference>
<dbReference type="EMBL" id="FPAZ01000002">
    <property type="protein sequence ID" value="SFT40047.1"/>
    <property type="molecule type" value="Genomic_DNA"/>
</dbReference>
<gene>
    <name evidence="2" type="ORF">D0907_18925</name>
    <name evidence="3" type="ORF">SAMN04487854_102169</name>
</gene>
<sequence length="139" mass="15114">MKRILLLTTALLTGAFSAQANANDEVLSVDPVSLSGGAFAFENDAKRYPKQSQFSILHSVMMSSESGRRLAVVTIENKASGSRILQADHIMALFADGSRLNPLTFDEGIKLDDGEKRSLTLSFGENEYPILAVYTSLDK</sequence>
<geneLocation type="plasmid" evidence="2 5">
    <name>unnamed1</name>
</geneLocation>
<evidence type="ECO:0000256" key="1">
    <source>
        <dbReference type="SAM" id="SignalP"/>
    </source>
</evidence>